<keyword evidence="3" id="KW-0731">Sigma factor</keyword>
<feature type="domain" description="RNA polymerase sigma-70 region 2" evidence="5">
    <location>
        <begin position="31"/>
        <end position="96"/>
    </location>
</feature>
<organism evidence="6 7">
    <name type="scientific">Rubritalea tangerina</name>
    <dbReference type="NCBI Taxonomy" id="430798"/>
    <lineage>
        <taxon>Bacteria</taxon>
        <taxon>Pseudomonadati</taxon>
        <taxon>Verrucomicrobiota</taxon>
        <taxon>Verrucomicrobiia</taxon>
        <taxon>Verrucomicrobiales</taxon>
        <taxon>Rubritaleaceae</taxon>
        <taxon>Rubritalea</taxon>
    </lineage>
</organism>
<dbReference type="Gene3D" id="1.10.10.10">
    <property type="entry name" value="Winged helix-like DNA-binding domain superfamily/Winged helix DNA-binding domain"/>
    <property type="match status" value="1"/>
</dbReference>
<reference evidence="7" key="1">
    <citation type="journal article" date="2019" name="Int. J. Syst. Evol. Microbiol.">
        <title>The Global Catalogue of Microorganisms (GCM) 10K type strain sequencing project: providing services to taxonomists for standard genome sequencing and annotation.</title>
        <authorList>
            <consortium name="The Broad Institute Genomics Platform"/>
            <consortium name="The Broad Institute Genome Sequencing Center for Infectious Disease"/>
            <person name="Wu L."/>
            <person name="Ma J."/>
        </authorList>
    </citation>
    <scope>NUCLEOTIDE SEQUENCE [LARGE SCALE GENOMIC DNA]</scope>
    <source>
        <strain evidence="7">CCUG 57942</strain>
    </source>
</reference>
<protein>
    <submittedName>
        <fullName evidence="6">Sigma-70 family RNA polymerase sigma factor</fullName>
    </submittedName>
</protein>
<dbReference type="InterPro" id="IPR013325">
    <property type="entry name" value="RNA_pol_sigma_r2"/>
</dbReference>
<accession>A0ABW4ZB23</accession>
<dbReference type="PANTHER" id="PTHR43133">
    <property type="entry name" value="RNA POLYMERASE ECF-TYPE SIGMA FACTO"/>
    <property type="match status" value="1"/>
</dbReference>
<evidence type="ECO:0000256" key="3">
    <source>
        <dbReference type="ARBA" id="ARBA00023082"/>
    </source>
</evidence>
<keyword evidence="2" id="KW-0805">Transcription regulation</keyword>
<evidence type="ECO:0000256" key="4">
    <source>
        <dbReference type="ARBA" id="ARBA00023163"/>
    </source>
</evidence>
<dbReference type="InterPro" id="IPR036388">
    <property type="entry name" value="WH-like_DNA-bd_sf"/>
</dbReference>
<dbReference type="Gene3D" id="1.10.1740.10">
    <property type="match status" value="1"/>
</dbReference>
<name>A0ABW4ZB23_9BACT</name>
<comment type="caution">
    <text evidence="6">The sequence shown here is derived from an EMBL/GenBank/DDBJ whole genome shotgun (WGS) entry which is preliminary data.</text>
</comment>
<dbReference type="Proteomes" id="UP001597389">
    <property type="component" value="Unassembled WGS sequence"/>
</dbReference>
<dbReference type="PANTHER" id="PTHR43133:SF51">
    <property type="entry name" value="RNA POLYMERASE SIGMA FACTOR"/>
    <property type="match status" value="1"/>
</dbReference>
<dbReference type="InterPro" id="IPR007627">
    <property type="entry name" value="RNA_pol_sigma70_r2"/>
</dbReference>
<dbReference type="InterPro" id="IPR039425">
    <property type="entry name" value="RNA_pol_sigma-70-like"/>
</dbReference>
<evidence type="ECO:0000313" key="7">
    <source>
        <dbReference type="Proteomes" id="UP001597389"/>
    </source>
</evidence>
<keyword evidence="4" id="KW-0804">Transcription</keyword>
<evidence type="ECO:0000313" key="6">
    <source>
        <dbReference type="EMBL" id="MFD2159074.1"/>
    </source>
</evidence>
<evidence type="ECO:0000256" key="1">
    <source>
        <dbReference type="ARBA" id="ARBA00010641"/>
    </source>
</evidence>
<dbReference type="NCBIfam" id="TIGR02937">
    <property type="entry name" value="sigma70-ECF"/>
    <property type="match status" value="1"/>
</dbReference>
<keyword evidence="7" id="KW-1185">Reference proteome</keyword>
<dbReference type="InterPro" id="IPR013324">
    <property type="entry name" value="RNA_pol_sigma_r3/r4-like"/>
</dbReference>
<comment type="similarity">
    <text evidence="1">Belongs to the sigma-70 factor family. ECF subfamily.</text>
</comment>
<evidence type="ECO:0000256" key="2">
    <source>
        <dbReference type="ARBA" id="ARBA00023015"/>
    </source>
</evidence>
<evidence type="ECO:0000259" key="5">
    <source>
        <dbReference type="Pfam" id="PF04542"/>
    </source>
</evidence>
<gene>
    <name evidence="6" type="ORF">ACFSW8_09205</name>
</gene>
<proteinExistence type="inferred from homology"/>
<dbReference type="InterPro" id="IPR014331">
    <property type="entry name" value="RNA_pol_sigma70_ECF_RHOBA"/>
</dbReference>
<dbReference type="Pfam" id="PF04542">
    <property type="entry name" value="Sigma70_r2"/>
    <property type="match status" value="1"/>
</dbReference>
<dbReference type="EMBL" id="JBHUJB010000036">
    <property type="protein sequence ID" value="MFD2159074.1"/>
    <property type="molecule type" value="Genomic_DNA"/>
</dbReference>
<dbReference type="NCBIfam" id="TIGR02989">
    <property type="entry name" value="Sig-70_gvs1"/>
    <property type="match status" value="1"/>
</dbReference>
<sequence length="190" mass="22081">MPEQPFSSPRPEKKTTIQVVDTEDPAWLLAQAQSRLKGYILSMLSNSQDADDILQETNTYILTHLDKFDRGSNFKAWAFQIAYFRVKSHIRDRQRRNHVDLSDALVEKISHAAATYFNGDDERLSHLHRCIQKLGTKERLLLRLQYMENASLTELAKTTMQKPNSIHKAMSRIRQSLRFCIEKQHSQQPA</sequence>
<dbReference type="SUPFAM" id="SSF88946">
    <property type="entry name" value="Sigma2 domain of RNA polymerase sigma factors"/>
    <property type="match status" value="1"/>
</dbReference>
<dbReference type="SUPFAM" id="SSF88659">
    <property type="entry name" value="Sigma3 and sigma4 domains of RNA polymerase sigma factors"/>
    <property type="match status" value="1"/>
</dbReference>
<dbReference type="InterPro" id="IPR014284">
    <property type="entry name" value="RNA_pol_sigma-70_dom"/>
</dbReference>
<dbReference type="RefSeq" id="WP_377178043.1">
    <property type="nucleotide sequence ID" value="NZ_JBHUJB010000036.1"/>
</dbReference>